<accession>A0A4U1JM18</accession>
<organism evidence="2 3">
    <name type="scientific">Rhodobacter capsulatus</name>
    <name type="common">Rhodopseudomonas capsulata</name>
    <dbReference type="NCBI Taxonomy" id="1061"/>
    <lineage>
        <taxon>Bacteria</taxon>
        <taxon>Pseudomonadati</taxon>
        <taxon>Pseudomonadota</taxon>
        <taxon>Alphaproteobacteria</taxon>
        <taxon>Rhodobacterales</taxon>
        <taxon>Rhodobacter group</taxon>
        <taxon>Rhodobacter</taxon>
    </lineage>
</organism>
<dbReference type="Pfam" id="PF20181">
    <property type="entry name" value="DUF6544"/>
    <property type="match status" value="1"/>
</dbReference>
<dbReference type="AlphaFoldDB" id="A0A4U1JM18"/>
<sequence>MTAPAMTRPAAVTALALRLGADPDRICGQVHLRQHGRINLGLPHDAWLAFTAEEILSVTACAFSWRARLGPAQAVVMLDSLDAGKPGRFGVSAFGRVPIPFAPRPQALPRSQRLRYLTELPLVPDAMLHNRALRWEEIDESHLRVATGLGAETVEATFTLGAEGRVASIFLPDPWNFSSRRDTAAGWFGSYADYDRIRNRWIPFHTDVHRRLADRSIGLWVATLFDWQMSGDGLAAPGPSAPRRMPPAAAPPPPLQGATP</sequence>
<protein>
    <submittedName>
        <fullName evidence="2">Uncharacterized protein</fullName>
    </submittedName>
</protein>
<dbReference type="OrthoDB" id="3671061at2"/>
<gene>
    <name evidence="2" type="ORF">FBT96_17280</name>
</gene>
<comment type="caution">
    <text evidence="2">The sequence shown here is derived from an EMBL/GenBank/DDBJ whole genome shotgun (WGS) entry which is preliminary data.</text>
</comment>
<dbReference type="RefSeq" id="WP_136908843.1">
    <property type="nucleotide sequence ID" value="NZ_SWJZ01000090.1"/>
</dbReference>
<name>A0A4U1JM18_RHOCA</name>
<evidence type="ECO:0000313" key="3">
    <source>
        <dbReference type="Proteomes" id="UP000310597"/>
    </source>
</evidence>
<feature type="region of interest" description="Disordered" evidence="1">
    <location>
        <begin position="235"/>
        <end position="260"/>
    </location>
</feature>
<evidence type="ECO:0000256" key="1">
    <source>
        <dbReference type="SAM" id="MobiDB-lite"/>
    </source>
</evidence>
<reference evidence="2 3" key="1">
    <citation type="submission" date="2019-04" db="EMBL/GenBank/DDBJ databases">
        <title>Draft Whole-Genome sequence of the purple photosynthetic bacterium Rhodobacter capsulatus SP108 with an indigenous class A beta-lactamase.</title>
        <authorList>
            <person name="Robertson S."/>
            <person name="Meyer T.E."/>
            <person name="Kyndt J.A."/>
        </authorList>
    </citation>
    <scope>NUCLEOTIDE SEQUENCE [LARGE SCALE GENOMIC DNA]</scope>
    <source>
        <strain evidence="2 3">SP108</strain>
    </source>
</reference>
<proteinExistence type="predicted"/>
<dbReference type="Proteomes" id="UP000310597">
    <property type="component" value="Unassembled WGS sequence"/>
</dbReference>
<evidence type="ECO:0000313" key="2">
    <source>
        <dbReference type="EMBL" id="TKD15373.1"/>
    </source>
</evidence>
<dbReference type="InterPro" id="IPR046674">
    <property type="entry name" value="DUF6544"/>
</dbReference>
<dbReference type="EMBL" id="SWJZ01000090">
    <property type="protein sequence ID" value="TKD15373.1"/>
    <property type="molecule type" value="Genomic_DNA"/>
</dbReference>
<feature type="compositionally biased region" description="Pro residues" evidence="1">
    <location>
        <begin position="244"/>
        <end position="260"/>
    </location>
</feature>